<dbReference type="EMBL" id="JAPDRQ010000015">
    <property type="protein sequence ID" value="KAJ9662507.1"/>
    <property type="molecule type" value="Genomic_DNA"/>
</dbReference>
<keyword evidence="2" id="KW-1185">Reference proteome</keyword>
<comment type="caution">
    <text evidence="1">The sequence shown here is derived from an EMBL/GenBank/DDBJ whole genome shotgun (WGS) entry which is preliminary data.</text>
</comment>
<keyword evidence="1" id="KW-0808">Transferase</keyword>
<evidence type="ECO:0000313" key="2">
    <source>
        <dbReference type="Proteomes" id="UP001172386"/>
    </source>
</evidence>
<proteinExistence type="predicted"/>
<sequence length="629" mass="69939">MAPHAESLPVFDQHHITSKMASVKTNSPATANGVPQIEGTSDTTAVVIPDPVLQAKPTQTRFTHNDVLPHRANAKAPMAKGVAPFSTAEMFKTSSALSRPKASKSYYNHLTAEARARQPSSLKGAMKYFKPETISLCGGLPSSEYFPFEELAFEVPTPAAKFSATEGTAVVRSRKYDIADEKSVFDLSVALNYGQSMGPPQLMRFLTEHTEIVHSPPYSNWDICLTQGSTSALDIALRMFCAPGDALITEEYSFSSAVETAIPMGLRLVGIKMDGKGLCAKQLDYVLSNWDQGDCLGTRKYGGAKRPTFMYTVPTGQNPTGATQDLERRKAILEVCEKYNVFILEDEPYYFLQMEAYVSKLNQTNGMNGINGEHIDENAEQDKKKELGDFISSLTPSYLSLSTTGNVLRMDSFSKILAPGSRTGWVTGPADIVERFVRASEVSAQNPSGFSMVALFKLLEEQWGHEGFLQWLMNLRTEYTWRRDGIVDACERYLPKDIVQFEAPMAGMFHWLRVDGSRHPLWQQRAKELYTEAARRKLLEEIEEKVFLKGTEMDVLVARGSWFRAEKSKKEAEEGSTVVNGEIEGSGKEIDATVYFRMTFAAAPMGKITEAVRRFGEALRVEFGLAERQ</sequence>
<reference evidence="1" key="1">
    <citation type="submission" date="2022-10" db="EMBL/GenBank/DDBJ databases">
        <title>Culturing micro-colonial fungi from biological soil crusts in the Mojave desert and describing Neophaeococcomyces mojavensis, and introducing the new genera and species Taxawa tesnikishii.</title>
        <authorList>
            <person name="Kurbessoian T."/>
            <person name="Stajich J.E."/>
        </authorList>
    </citation>
    <scope>NUCLEOTIDE SEQUENCE</scope>
    <source>
        <strain evidence="1">JES_112</strain>
    </source>
</reference>
<keyword evidence="1" id="KW-0032">Aminotransferase</keyword>
<accession>A0ACC3AH98</accession>
<gene>
    <name evidence="1" type="primary">ARO8</name>
    <name evidence="1" type="ORF">H2198_001396</name>
</gene>
<evidence type="ECO:0000313" key="1">
    <source>
        <dbReference type="EMBL" id="KAJ9662507.1"/>
    </source>
</evidence>
<organism evidence="1 2">
    <name type="scientific">Neophaeococcomyces mojaviensis</name>
    <dbReference type="NCBI Taxonomy" id="3383035"/>
    <lineage>
        <taxon>Eukaryota</taxon>
        <taxon>Fungi</taxon>
        <taxon>Dikarya</taxon>
        <taxon>Ascomycota</taxon>
        <taxon>Pezizomycotina</taxon>
        <taxon>Eurotiomycetes</taxon>
        <taxon>Chaetothyriomycetidae</taxon>
        <taxon>Chaetothyriales</taxon>
        <taxon>Chaetothyriales incertae sedis</taxon>
        <taxon>Neophaeococcomyces</taxon>
    </lineage>
</organism>
<name>A0ACC3AH98_9EURO</name>
<dbReference type="Proteomes" id="UP001172386">
    <property type="component" value="Unassembled WGS sequence"/>
</dbReference>
<protein>
    <submittedName>
        <fullName evidence="1">Aromatic/aminoadipate aminotransferase 1</fullName>
    </submittedName>
</protein>